<proteinExistence type="predicted"/>
<dbReference type="EMBL" id="CM042064">
    <property type="protein sequence ID" value="KAI3664897.1"/>
    <property type="molecule type" value="Genomic_DNA"/>
</dbReference>
<keyword evidence="2" id="KW-1185">Reference proteome</keyword>
<name>A0ACB8XCQ7_ARCLA</name>
<organism evidence="1 2">
    <name type="scientific">Arctium lappa</name>
    <name type="common">Greater burdock</name>
    <name type="synonym">Lappa major</name>
    <dbReference type="NCBI Taxonomy" id="4217"/>
    <lineage>
        <taxon>Eukaryota</taxon>
        <taxon>Viridiplantae</taxon>
        <taxon>Streptophyta</taxon>
        <taxon>Embryophyta</taxon>
        <taxon>Tracheophyta</taxon>
        <taxon>Spermatophyta</taxon>
        <taxon>Magnoliopsida</taxon>
        <taxon>eudicotyledons</taxon>
        <taxon>Gunneridae</taxon>
        <taxon>Pentapetalae</taxon>
        <taxon>asterids</taxon>
        <taxon>campanulids</taxon>
        <taxon>Asterales</taxon>
        <taxon>Asteraceae</taxon>
        <taxon>Carduoideae</taxon>
        <taxon>Cardueae</taxon>
        <taxon>Arctiinae</taxon>
        <taxon>Arctium</taxon>
    </lineage>
</organism>
<gene>
    <name evidence="1" type="ORF">L6452_43508</name>
</gene>
<sequence>MEMSQNILGRKRKYFRAKSKTPKFSLLPFPLLLSPSLLKVKSELSWRREAEDFDFISWGSLSNIFINGGF</sequence>
<protein>
    <submittedName>
        <fullName evidence="1">Uncharacterized protein</fullName>
    </submittedName>
</protein>
<reference evidence="2" key="1">
    <citation type="journal article" date="2022" name="Mol. Ecol. Resour.">
        <title>The genomes of chicory, endive, great burdock and yacon provide insights into Asteraceae palaeo-polyploidization history and plant inulin production.</title>
        <authorList>
            <person name="Fan W."/>
            <person name="Wang S."/>
            <person name="Wang H."/>
            <person name="Wang A."/>
            <person name="Jiang F."/>
            <person name="Liu H."/>
            <person name="Zhao H."/>
            <person name="Xu D."/>
            <person name="Zhang Y."/>
        </authorList>
    </citation>
    <scope>NUCLEOTIDE SEQUENCE [LARGE SCALE GENOMIC DNA]</scope>
    <source>
        <strain evidence="2">cv. Niubang</strain>
    </source>
</reference>
<evidence type="ECO:0000313" key="2">
    <source>
        <dbReference type="Proteomes" id="UP001055879"/>
    </source>
</evidence>
<evidence type="ECO:0000313" key="1">
    <source>
        <dbReference type="EMBL" id="KAI3664897.1"/>
    </source>
</evidence>
<dbReference type="Proteomes" id="UP001055879">
    <property type="component" value="Linkage Group LG18"/>
</dbReference>
<reference evidence="1 2" key="2">
    <citation type="journal article" date="2022" name="Mol. Ecol. Resour.">
        <title>The genomes of chicory, endive, great burdock and yacon provide insights into Asteraceae paleo-polyploidization history and plant inulin production.</title>
        <authorList>
            <person name="Fan W."/>
            <person name="Wang S."/>
            <person name="Wang H."/>
            <person name="Wang A."/>
            <person name="Jiang F."/>
            <person name="Liu H."/>
            <person name="Zhao H."/>
            <person name="Xu D."/>
            <person name="Zhang Y."/>
        </authorList>
    </citation>
    <scope>NUCLEOTIDE SEQUENCE [LARGE SCALE GENOMIC DNA]</scope>
    <source>
        <strain evidence="2">cv. Niubang</strain>
    </source>
</reference>
<accession>A0ACB8XCQ7</accession>
<comment type="caution">
    <text evidence="1">The sequence shown here is derived from an EMBL/GenBank/DDBJ whole genome shotgun (WGS) entry which is preliminary data.</text>
</comment>